<evidence type="ECO:0000313" key="2">
    <source>
        <dbReference type="EMBL" id="GAA4447169.1"/>
    </source>
</evidence>
<evidence type="ECO:0000313" key="3">
    <source>
        <dbReference type="Proteomes" id="UP001501508"/>
    </source>
</evidence>
<reference evidence="3" key="1">
    <citation type="journal article" date="2019" name="Int. J. Syst. Evol. Microbiol.">
        <title>The Global Catalogue of Microorganisms (GCM) 10K type strain sequencing project: providing services to taxonomists for standard genome sequencing and annotation.</title>
        <authorList>
            <consortium name="The Broad Institute Genomics Platform"/>
            <consortium name="The Broad Institute Genome Sequencing Center for Infectious Disease"/>
            <person name="Wu L."/>
            <person name="Ma J."/>
        </authorList>
    </citation>
    <scope>NUCLEOTIDE SEQUENCE [LARGE SCALE GENOMIC DNA]</scope>
    <source>
        <strain evidence="3">JCM 31920</strain>
    </source>
</reference>
<proteinExistence type="predicted"/>
<keyword evidence="3" id="KW-1185">Reference proteome</keyword>
<evidence type="ECO:0008006" key="4">
    <source>
        <dbReference type="Google" id="ProtNLM"/>
    </source>
</evidence>
<keyword evidence="1" id="KW-0732">Signal</keyword>
<name>A0ABP8MAT0_9BACT</name>
<sequence>MKMPHYFRIVTATLFCLVSLSASSGQSAGDTTGLLKVHLDMRTSLSQNRRLRMGGTSVGWEWGKKRDEITVGYYWTGKRGRNDVMGLRNFDLPFQLPAGTSTDIRFVSLGYWLTLHDWRRWKLSSPIEAGLGRAKFTAPFESGTGHTERMRIFPLQLAMYGEWKATRWLGTGLQAGYRYYFNNHGIASLKPVSGMYYRIRVLVYMQTFYDWRNHIFRKEPLKSPFY</sequence>
<evidence type="ECO:0000256" key="1">
    <source>
        <dbReference type="SAM" id="SignalP"/>
    </source>
</evidence>
<comment type="caution">
    <text evidence="2">The sequence shown here is derived from an EMBL/GenBank/DDBJ whole genome shotgun (WGS) entry which is preliminary data.</text>
</comment>
<protein>
    <recommendedName>
        <fullName evidence="4">DUF2490 domain-containing protein</fullName>
    </recommendedName>
</protein>
<feature type="signal peptide" evidence="1">
    <location>
        <begin position="1"/>
        <end position="28"/>
    </location>
</feature>
<dbReference type="Proteomes" id="UP001501508">
    <property type="component" value="Unassembled WGS sequence"/>
</dbReference>
<organism evidence="2 3">
    <name type="scientific">Ravibacter arvi</name>
    <dbReference type="NCBI Taxonomy" id="2051041"/>
    <lineage>
        <taxon>Bacteria</taxon>
        <taxon>Pseudomonadati</taxon>
        <taxon>Bacteroidota</taxon>
        <taxon>Cytophagia</taxon>
        <taxon>Cytophagales</taxon>
        <taxon>Spirosomataceae</taxon>
        <taxon>Ravibacter</taxon>
    </lineage>
</organism>
<accession>A0ABP8MAT0</accession>
<feature type="chain" id="PRO_5046535287" description="DUF2490 domain-containing protein" evidence="1">
    <location>
        <begin position="29"/>
        <end position="226"/>
    </location>
</feature>
<dbReference type="EMBL" id="BAABEY010000036">
    <property type="protein sequence ID" value="GAA4447169.1"/>
    <property type="molecule type" value="Genomic_DNA"/>
</dbReference>
<gene>
    <name evidence="2" type="ORF">GCM10023091_41610</name>
</gene>